<comment type="caution">
    <text evidence="3">The sequence shown here is derived from an EMBL/GenBank/DDBJ whole genome shotgun (WGS) entry which is preliminary data.</text>
</comment>
<accession>M1ZVE5</accession>
<feature type="non-terminal residue" evidence="3">
    <location>
        <position position="140"/>
    </location>
</feature>
<organism evidence="3 4">
    <name type="scientific">Clostridium botulinum CFSAN001627</name>
    <dbReference type="NCBI Taxonomy" id="1232189"/>
    <lineage>
        <taxon>Bacteria</taxon>
        <taxon>Bacillati</taxon>
        <taxon>Bacillota</taxon>
        <taxon>Clostridia</taxon>
        <taxon>Eubacteriales</taxon>
        <taxon>Clostridiaceae</taxon>
        <taxon>Clostridium</taxon>
    </lineage>
</organism>
<dbReference type="EMBL" id="AMXI01000001">
    <property type="protein sequence ID" value="EKN43511.1"/>
    <property type="molecule type" value="Genomic_DNA"/>
</dbReference>
<dbReference type="Pfam" id="PF14804">
    <property type="entry name" value="Jag_N"/>
    <property type="match status" value="1"/>
</dbReference>
<dbReference type="InterPro" id="IPR032782">
    <property type="entry name" value="KhpB_N"/>
</dbReference>
<sequence>MKKTIYSCSTLDKCINKACKELGLEKEELNYEIIEEKQGFFMKKTTILVNAEEKLMNMKEDKATIENNLEENIEHNEEKIEIEKEPIAKETIAVNDGKVRIVKGQVIVTNPKEGGKPAAIAPGDNVTILIDGDRIKSRKE</sequence>
<gene>
    <name evidence="3" type="ORF">CFSAN001627_00005</name>
</gene>
<evidence type="ECO:0000313" key="4">
    <source>
        <dbReference type="Proteomes" id="UP000011944"/>
    </source>
</evidence>
<keyword evidence="1" id="KW-0175">Coiled coil</keyword>
<dbReference type="Proteomes" id="UP000011944">
    <property type="component" value="Unassembled WGS sequence"/>
</dbReference>
<reference evidence="3 4" key="2">
    <citation type="submission" date="2013-03" db="EMBL/GenBank/DDBJ databases">
        <title>Diversity in Clostridium botulinum.</title>
        <authorList>
            <person name="Timme R.E."/>
            <person name="Allard M."/>
            <person name="Luo Y."/>
            <person name="Strain E."/>
            <person name="Gonzalez-Escalona N."/>
            <person name="Brown E."/>
        </authorList>
    </citation>
    <scope>NUCLEOTIDE SEQUENCE [LARGE SCALE GENOMIC DNA]</scope>
    <source>
        <strain evidence="3 4">CFSAN001627</strain>
    </source>
</reference>
<protein>
    <recommendedName>
        <fullName evidence="2">RNA-binding protein KhpB N-terminal domain-containing protein</fullName>
    </recommendedName>
</protein>
<evidence type="ECO:0000259" key="2">
    <source>
        <dbReference type="SMART" id="SM01245"/>
    </source>
</evidence>
<dbReference type="AlphaFoldDB" id="M1ZVE5"/>
<evidence type="ECO:0000313" key="3">
    <source>
        <dbReference type="EMBL" id="EKN43511.1"/>
    </source>
</evidence>
<dbReference type="InterPro" id="IPR038247">
    <property type="entry name" value="Jag_N_dom_sf"/>
</dbReference>
<reference evidence="3 4" key="1">
    <citation type="submission" date="2012-10" db="EMBL/GenBank/DDBJ databases">
        <authorList>
            <person name="Strain E.A."/>
            <person name="Brown E."/>
            <person name="Allard M.W."/>
            <person name="Gonzalez-Escalona N."/>
            <person name="Timme R."/>
        </authorList>
    </citation>
    <scope>NUCLEOTIDE SEQUENCE [LARGE SCALE GENOMIC DNA]</scope>
    <source>
        <strain evidence="3 4">CFSAN001627</strain>
    </source>
</reference>
<name>M1ZVE5_CLOBO</name>
<proteinExistence type="predicted"/>
<dbReference type="SMART" id="SM01245">
    <property type="entry name" value="Jag_N"/>
    <property type="match status" value="1"/>
</dbReference>
<feature type="coiled-coil region" evidence="1">
    <location>
        <begin position="48"/>
        <end position="85"/>
    </location>
</feature>
<dbReference type="Gene3D" id="3.30.30.80">
    <property type="entry name" value="probable RNA-binding protein from clostridium symbiosum atcc 14940"/>
    <property type="match status" value="1"/>
</dbReference>
<feature type="domain" description="RNA-binding protein KhpB N-terminal" evidence="2">
    <location>
        <begin position="5"/>
        <end position="54"/>
    </location>
</feature>
<evidence type="ECO:0000256" key="1">
    <source>
        <dbReference type="SAM" id="Coils"/>
    </source>
</evidence>